<accession>A0ABQ4TBK4</accession>
<dbReference type="CDD" id="cd07009">
    <property type="entry name" value="cupin_BLL0285-like"/>
    <property type="match status" value="1"/>
</dbReference>
<reference evidence="2" key="2">
    <citation type="submission" date="2021-08" db="EMBL/GenBank/DDBJ databases">
        <authorList>
            <person name="Tani A."/>
            <person name="Ola A."/>
            <person name="Ogura Y."/>
            <person name="Katsura K."/>
            <person name="Hayashi T."/>
        </authorList>
    </citation>
    <scope>NUCLEOTIDE SEQUENCE</scope>
    <source>
        <strain evidence="2">NBRC 15689</strain>
    </source>
</reference>
<keyword evidence="1" id="KW-0472">Membrane</keyword>
<dbReference type="SUPFAM" id="SSF51182">
    <property type="entry name" value="RmlC-like cupins"/>
    <property type="match status" value="1"/>
</dbReference>
<feature type="transmembrane region" description="Helical" evidence="1">
    <location>
        <begin position="20"/>
        <end position="46"/>
    </location>
</feature>
<dbReference type="Gene3D" id="2.60.120.10">
    <property type="entry name" value="Jelly Rolls"/>
    <property type="match status" value="1"/>
</dbReference>
<protein>
    <recommendedName>
        <fullName evidence="4">Cupin domain-containing protein</fullName>
    </recommendedName>
</protein>
<dbReference type="Proteomes" id="UP001055156">
    <property type="component" value="Unassembled WGS sequence"/>
</dbReference>
<organism evidence="2 3">
    <name type="scientific">Methylobacterium organophilum</name>
    <dbReference type="NCBI Taxonomy" id="410"/>
    <lineage>
        <taxon>Bacteria</taxon>
        <taxon>Pseudomonadati</taxon>
        <taxon>Pseudomonadota</taxon>
        <taxon>Alphaproteobacteria</taxon>
        <taxon>Hyphomicrobiales</taxon>
        <taxon>Methylobacteriaceae</taxon>
        <taxon>Methylobacterium</taxon>
    </lineage>
</organism>
<gene>
    <name evidence="2" type="ORF">LKMONMHP_3566</name>
</gene>
<reference evidence="2" key="1">
    <citation type="journal article" date="2021" name="Front. Microbiol.">
        <title>Comprehensive Comparative Genomics and Phenotyping of Methylobacterium Species.</title>
        <authorList>
            <person name="Alessa O."/>
            <person name="Ogura Y."/>
            <person name="Fujitani Y."/>
            <person name="Takami H."/>
            <person name="Hayashi T."/>
            <person name="Sahin N."/>
            <person name="Tani A."/>
        </authorList>
    </citation>
    <scope>NUCLEOTIDE SEQUENCE</scope>
    <source>
        <strain evidence="2">NBRC 15689</strain>
    </source>
</reference>
<dbReference type="EMBL" id="BPQV01000011">
    <property type="protein sequence ID" value="GJE28693.1"/>
    <property type="molecule type" value="Genomic_DNA"/>
</dbReference>
<proteinExistence type="predicted"/>
<keyword evidence="3" id="KW-1185">Reference proteome</keyword>
<dbReference type="InterPro" id="IPR014710">
    <property type="entry name" value="RmlC-like_jellyroll"/>
</dbReference>
<dbReference type="InterPro" id="IPR011051">
    <property type="entry name" value="RmlC_Cupin_sf"/>
</dbReference>
<sequence>MNRPGSDVLDGLTGWAVGTGAMTIEVLAAFAARLSLVLLFLPFSAFDKVLNFDAAVGQAGQATASRGLAKGLILTGLFVEVVMSLGVLTGIADRFAAFVLAGYCAVTALLWKRFWTKPDFRLRGPSQGRETFWDFLKNFAVAGGFLAVAWSGPSAAGVRAFLHDPFGSTHPYARNPTGALAMSEETDKPVVPYWHLYTDADGISRQVRCEMTEFHLASMKPPASPQWQGPKHRDGMTTMITVQPVGWEGTWHENPAPQWIIPLKGRWYVESMDGTRVEMGPGEISFGEDQNCRTLDGRTGHKSGTIGDEPAVLMVVQFDTKRETTPPCRFG</sequence>
<comment type="caution">
    <text evidence="2">The sequence shown here is derived from an EMBL/GenBank/DDBJ whole genome shotgun (WGS) entry which is preliminary data.</text>
</comment>
<keyword evidence="1" id="KW-1133">Transmembrane helix</keyword>
<evidence type="ECO:0008006" key="4">
    <source>
        <dbReference type="Google" id="ProtNLM"/>
    </source>
</evidence>
<evidence type="ECO:0000313" key="3">
    <source>
        <dbReference type="Proteomes" id="UP001055156"/>
    </source>
</evidence>
<evidence type="ECO:0000313" key="2">
    <source>
        <dbReference type="EMBL" id="GJE28693.1"/>
    </source>
</evidence>
<keyword evidence="1" id="KW-0812">Transmembrane</keyword>
<name>A0ABQ4TBK4_METOR</name>
<feature type="transmembrane region" description="Helical" evidence="1">
    <location>
        <begin position="94"/>
        <end position="111"/>
    </location>
</feature>
<feature type="transmembrane region" description="Helical" evidence="1">
    <location>
        <begin position="132"/>
        <end position="152"/>
    </location>
</feature>
<evidence type="ECO:0000256" key="1">
    <source>
        <dbReference type="SAM" id="Phobius"/>
    </source>
</evidence>
<feature type="transmembrane region" description="Helical" evidence="1">
    <location>
        <begin position="67"/>
        <end position="88"/>
    </location>
</feature>